<dbReference type="Pfam" id="PF00078">
    <property type="entry name" value="RVT_1"/>
    <property type="match status" value="1"/>
</dbReference>
<evidence type="ECO:0000313" key="3">
    <source>
        <dbReference type="Proteomes" id="UP001227230"/>
    </source>
</evidence>
<proteinExistence type="predicted"/>
<dbReference type="InterPro" id="IPR000477">
    <property type="entry name" value="RT_dom"/>
</dbReference>
<gene>
    <name evidence="2" type="ORF">VitviT2T_013648</name>
</gene>
<feature type="domain" description="Reverse transcriptase" evidence="1">
    <location>
        <begin position="4"/>
        <end position="103"/>
    </location>
</feature>
<dbReference type="Proteomes" id="UP001227230">
    <property type="component" value="Chromosome 9"/>
</dbReference>
<dbReference type="Gene3D" id="3.30.70.270">
    <property type="match status" value="2"/>
</dbReference>
<accession>A0ABY9CJP6</accession>
<sequence>MFQLDEEKTVFVMPHELYFYRVMSFGLNNANATYQRLMTKIFKPLIGRTMEVHINDIVVKKKTQSEHTQYLEETFQLMRVYNMKLNLAKCAFGIGAGKFLGLMVTQRGIEVNLDQIKVILETHSPSSKKELQYLIGRLAALGHFIARFMDKLRHFFLTFKRASVIGETDECGQAFNKIKRYLT</sequence>
<dbReference type="PANTHER" id="PTHR24559">
    <property type="entry name" value="TRANSPOSON TY3-I GAG-POL POLYPROTEIN"/>
    <property type="match status" value="1"/>
</dbReference>
<name>A0ABY9CJP6_VITVI</name>
<keyword evidence="3" id="KW-1185">Reference proteome</keyword>
<dbReference type="CDD" id="cd01647">
    <property type="entry name" value="RT_LTR"/>
    <property type="match status" value="1"/>
</dbReference>
<dbReference type="InterPro" id="IPR043502">
    <property type="entry name" value="DNA/RNA_pol_sf"/>
</dbReference>
<dbReference type="EMBL" id="CP126656">
    <property type="protein sequence ID" value="WJZ94823.1"/>
    <property type="molecule type" value="Genomic_DNA"/>
</dbReference>
<dbReference type="InterPro" id="IPR053134">
    <property type="entry name" value="RNA-dir_DNA_polymerase"/>
</dbReference>
<dbReference type="SUPFAM" id="SSF56672">
    <property type="entry name" value="DNA/RNA polymerases"/>
    <property type="match status" value="1"/>
</dbReference>
<organism evidence="2 3">
    <name type="scientific">Vitis vinifera</name>
    <name type="common">Grape</name>
    <dbReference type="NCBI Taxonomy" id="29760"/>
    <lineage>
        <taxon>Eukaryota</taxon>
        <taxon>Viridiplantae</taxon>
        <taxon>Streptophyta</taxon>
        <taxon>Embryophyta</taxon>
        <taxon>Tracheophyta</taxon>
        <taxon>Spermatophyta</taxon>
        <taxon>Magnoliopsida</taxon>
        <taxon>eudicotyledons</taxon>
        <taxon>Gunneridae</taxon>
        <taxon>Pentapetalae</taxon>
        <taxon>rosids</taxon>
        <taxon>Vitales</taxon>
        <taxon>Vitaceae</taxon>
        <taxon>Viteae</taxon>
        <taxon>Vitis</taxon>
    </lineage>
</organism>
<dbReference type="PANTHER" id="PTHR24559:SF444">
    <property type="entry name" value="REVERSE TRANSCRIPTASE DOMAIN-CONTAINING PROTEIN"/>
    <property type="match status" value="1"/>
</dbReference>
<dbReference type="InterPro" id="IPR043128">
    <property type="entry name" value="Rev_trsase/Diguanyl_cyclase"/>
</dbReference>
<evidence type="ECO:0000259" key="1">
    <source>
        <dbReference type="Pfam" id="PF00078"/>
    </source>
</evidence>
<reference evidence="2 3" key="1">
    <citation type="journal article" date="2023" name="Hortic Res">
        <title>The complete reference genome for grapevine (Vitis vinifera L.) genetics and breeding.</title>
        <authorList>
            <person name="Shi X."/>
            <person name="Cao S."/>
            <person name="Wang X."/>
            <person name="Huang S."/>
            <person name="Wang Y."/>
            <person name="Liu Z."/>
            <person name="Liu W."/>
            <person name="Leng X."/>
            <person name="Peng Y."/>
            <person name="Wang N."/>
            <person name="Wang Y."/>
            <person name="Ma Z."/>
            <person name="Xu X."/>
            <person name="Zhang F."/>
            <person name="Xue H."/>
            <person name="Zhong H."/>
            <person name="Wang Y."/>
            <person name="Zhang K."/>
            <person name="Velt A."/>
            <person name="Avia K."/>
            <person name="Holtgrawe D."/>
            <person name="Grimplet J."/>
            <person name="Matus J.T."/>
            <person name="Ware D."/>
            <person name="Wu X."/>
            <person name="Wang H."/>
            <person name="Liu C."/>
            <person name="Fang Y."/>
            <person name="Rustenholz C."/>
            <person name="Cheng Z."/>
            <person name="Xiao H."/>
            <person name="Zhou Y."/>
        </authorList>
    </citation>
    <scope>NUCLEOTIDE SEQUENCE [LARGE SCALE GENOMIC DNA]</scope>
    <source>
        <strain evidence="3">cv. Pinot noir / PN40024</strain>
        <tissue evidence="2">Leaf</tissue>
    </source>
</reference>
<protein>
    <recommendedName>
        <fullName evidence="1">Reverse transcriptase domain-containing protein</fullName>
    </recommendedName>
</protein>
<evidence type="ECO:0000313" key="2">
    <source>
        <dbReference type="EMBL" id="WJZ94823.1"/>
    </source>
</evidence>